<keyword evidence="4" id="KW-1185">Reference proteome</keyword>
<proteinExistence type="inferred from homology"/>
<dbReference type="NCBIfam" id="TIGR01617">
    <property type="entry name" value="arsC_related"/>
    <property type="match status" value="1"/>
</dbReference>
<dbReference type="PANTHER" id="PTHR30041">
    <property type="entry name" value="ARSENATE REDUCTASE"/>
    <property type="match status" value="1"/>
</dbReference>
<dbReference type="PROSITE" id="PS51353">
    <property type="entry name" value="ARSC"/>
    <property type="match status" value="1"/>
</dbReference>
<dbReference type="InterPro" id="IPR006504">
    <property type="entry name" value="Tscrpt_reg_Spx/MgsR"/>
</dbReference>
<dbReference type="InterPro" id="IPR036249">
    <property type="entry name" value="Thioredoxin-like_sf"/>
</dbReference>
<dbReference type="PANTHER" id="PTHR30041:SF8">
    <property type="entry name" value="PROTEIN YFFB"/>
    <property type="match status" value="1"/>
</dbReference>
<comment type="similarity">
    <text evidence="1 2">Belongs to the ArsC family.</text>
</comment>
<evidence type="ECO:0000256" key="2">
    <source>
        <dbReference type="PROSITE-ProRule" id="PRU01282"/>
    </source>
</evidence>
<comment type="caution">
    <text evidence="3">The sequence shown here is derived from an EMBL/GenBank/DDBJ whole genome shotgun (WGS) entry which is preliminary data.</text>
</comment>
<dbReference type="InterPro" id="IPR006660">
    <property type="entry name" value="Arsenate_reductase-like"/>
</dbReference>
<dbReference type="AlphaFoldDB" id="A0A640WI59"/>
<dbReference type="Pfam" id="PF03960">
    <property type="entry name" value="ArsC"/>
    <property type="match status" value="1"/>
</dbReference>
<sequence length="119" mass="13517">MTITVYGIKTCDTCRKARRQLDELGIPYRYHDLREDGLDPQRLDAFLATAGWQTLLNTRSTTWRQLDAADKEPLDAERARELMLANPTLLKRPLLQRTGPASQDTLIVGFDPARYATLA</sequence>
<organism evidence="3 4">
    <name type="scientific">Salinicola corii</name>
    <dbReference type="NCBI Taxonomy" id="2606937"/>
    <lineage>
        <taxon>Bacteria</taxon>
        <taxon>Pseudomonadati</taxon>
        <taxon>Pseudomonadota</taxon>
        <taxon>Gammaproteobacteria</taxon>
        <taxon>Oceanospirillales</taxon>
        <taxon>Halomonadaceae</taxon>
        <taxon>Salinicola</taxon>
    </lineage>
</organism>
<accession>A0A640WI59</accession>
<reference evidence="3 4" key="1">
    <citation type="submission" date="2019-08" db="EMBL/GenBank/DDBJ databases">
        <title>Bioinformatics analysis of the strain L3 and L5.</title>
        <authorList>
            <person name="Li X."/>
        </authorList>
    </citation>
    <scope>NUCLEOTIDE SEQUENCE [LARGE SCALE GENOMIC DNA]</scope>
    <source>
        <strain evidence="3 4">L3</strain>
    </source>
</reference>
<name>A0A640WI59_9GAMM</name>
<evidence type="ECO:0000313" key="4">
    <source>
        <dbReference type="Proteomes" id="UP000466024"/>
    </source>
</evidence>
<dbReference type="CDD" id="cd03035">
    <property type="entry name" value="ArsC_Yffb"/>
    <property type="match status" value="1"/>
</dbReference>
<gene>
    <name evidence="3" type="ORF">F0A16_06040</name>
</gene>
<dbReference type="Proteomes" id="UP000466024">
    <property type="component" value="Unassembled WGS sequence"/>
</dbReference>
<dbReference type="PROSITE" id="PS51354">
    <property type="entry name" value="GLUTAREDOXIN_2"/>
    <property type="match status" value="1"/>
</dbReference>
<protein>
    <submittedName>
        <fullName evidence="3">ArsC family reductase</fullName>
    </submittedName>
</protein>
<dbReference type="EMBL" id="VTPX01000002">
    <property type="protein sequence ID" value="KAA0019998.1"/>
    <property type="molecule type" value="Genomic_DNA"/>
</dbReference>
<dbReference type="Gene3D" id="3.40.30.10">
    <property type="entry name" value="Glutaredoxin"/>
    <property type="match status" value="1"/>
</dbReference>
<evidence type="ECO:0000256" key="1">
    <source>
        <dbReference type="ARBA" id="ARBA00007198"/>
    </source>
</evidence>
<dbReference type="SUPFAM" id="SSF52833">
    <property type="entry name" value="Thioredoxin-like"/>
    <property type="match status" value="1"/>
</dbReference>
<dbReference type="NCBIfam" id="NF008107">
    <property type="entry name" value="PRK10853.1"/>
    <property type="match status" value="1"/>
</dbReference>
<evidence type="ECO:0000313" key="3">
    <source>
        <dbReference type="EMBL" id="KAA0019998.1"/>
    </source>
</evidence>